<protein>
    <submittedName>
        <fullName evidence="2">Uncharacterized protein</fullName>
    </submittedName>
</protein>
<proteinExistence type="predicted"/>
<feature type="chain" id="PRO_5003990796" evidence="1">
    <location>
        <begin position="23"/>
        <end position="205"/>
    </location>
</feature>
<dbReference type="RefSeq" id="XP_004367965.1">
    <property type="nucleotide sequence ID" value="XM_004367908.1"/>
</dbReference>
<reference evidence="2 3" key="1">
    <citation type="journal article" date="2013" name="Genome Biol.">
        <title>Genome of Acanthamoeba castellanii highlights extensive lateral gene transfer and early evolution of tyrosine kinase signaling.</title>
        <authorList>
            <person name="Clarke M."/>
            <person name="Lohan A.J."/>
            <person name="Liu B."/>
            <person name="Lagkouvardos I."/>
            <person name="Roy S."/>
            <person name="Zafar N."/>
            <person name="Bertelli C."/>
            <person name="Schilde C."/>
            <person name="Kianianmomeni A."/>
            <person name="Burglin T.R."/>
            <person name="Frech C."/>
            <person name="Turcotte B."/>
            <person name="Kopec K.O."/>
            <person name="Synnott J.M."/>
            <person name="Choo C."/>
            <person name="Paponov I."/>
            <person name="Finkler A."/>
            <person name="Soon Heng Tan C."/>
            <person name="Hutchins A.P."/>
            <person name="Weinmeier T."/>
            <person name="Rattei T."/>
            <person name="Chu J.S."/>
            <person name="Gimenez G."/>
            <person name="Irimia M."/>
            <person name="Rigden D.J."/>
            <person name="Fitzpatrick D.A."/>
            <person name="Lorenzo-Morales J."/>
            <person name="Bateman A."/>
            <person name="Chiu C.H."/>
            <person name="Tang P."/>
            <person name="Hegemann P."/>
            <person name="Fromm H."/>
            <person name="Raoult D."/>
            <person name="Greub G."/>
            <person name="Miranda-Saavedra D."/>
            <person name="Chen N."/>
            <person name="Nash P."/>
            <person name="Ginger M.L."/>
            <person name="Horn M."/>
            <person name="Schaap P."/>
            <person name="Caler L."/>
            <person name="Loftus B."/>
        </authorList>
    </citation>
    <scope>NUCLEOTIDE SEQUENCE [LARGE SCALE GENOMIC DNA]</scope>
    <source>
        <strain evidence="2 3">Neff</strain>
    </source>
</reference>
<evidence type="ECO:0000313" key="2">
    <source>
        <dbReference type="EMBL" id="ELR25210.1"/>
    </source>
</evidence>
<sequence length="205" mass="22572">MKYYTSLLACFALLLATTAVGAISPATLRTVEAELGCRRSFAANNCEFWVDGAARTKVGYQGWSEAGLHSEVITKTADPPTELIIGQVVGAQNLSTSSQANTTVDIFVRGTFDQTSGRWLLDSLCQRRQPPQGTMSPDLEPQTLAFVMKRTRDDVCLWLTDAGQAPFIVEAVFVPPVYPEFVGRKQFVWANQRVSLFNQKRACVS</sequence>
<dbReference type="GeneID" id="14926255"/>
<organism evidence="2 3">
    <name type="scientific">Acanthamoeba castellanii (strain ATCC 30010 / Neff)</name>
    <dbReference type="NCBI Taxonomy" id="1257118"/>
    <lineage>
        <taxon>Eukaryota</taxon>
        <taxon>Amoebozoa</taxon>
        <taxon>Discosea</taxon>
        <taxon>Longamoebia</taxon>
        <taxon>Centramoebida</taxon>
        <taxon>Acanthamoebidae</taxon>
        <taxon>Acanthamoeba</taxon>
    </lineage>
</organism>
<keyword evidence="1" id="KW-0732">Signal</keyword>
<keyword evidence="3" id="KW-1185">Reference proteome</keyword>
<dbReference type="AlphaFoldDB" id="L8HJ50"/>
<dbReference type="Proteomes" id="UP000011083">
    <property type="component" value="Unassembled WGS sequence"/>
</dbReference>
<gene>
    <name evidence="2" type="ORF">ACA1_289630</name>
</gene>
<name>L8HJ50_ACACF</name>
<evidence type="ECO:0000313" key="3">
    <source>
        <dbReference type="Proteomes" id="UP000011083"/>
    </source>
</evidence>
<dbReference type="KEGG" id="acan:ACA1_289630"/>
<feature type="signal peptide" evidence="1">
    <location>
        <begin position="1"/>
        <end position="22"/>
    </location>
</feature>
<accession>L8HJ50</accession>
<evidence type="ECO:0000256" key="1">
    <source>
        <dbReference type="SAM" id="SignalP"/>
    </source>
</evidence>
<dbReference type="VEuPathDB" id="AmoebaDB:ACA1_289630"/>
<dbReference type="EMBL" id="KB007805">
    <property type="protein sequence ID" value="ELR25210.1"/>
    <property type="molecule type" value="Genomic_DNA"/>
</dbReference>